<evidence type="ECO:0000259" key="3">
    <source>
        <dbReference type="Pfam" id="PF14703"/>
    </source>
</evidence>
<keyword evidence="2" id="KW-1133">Transmembrane helix</keyword>
<gene>
    <name evidence="4" type="ORF">RFI_33514</name>
</gene>
<dbReference type="PANTHER" id="PTHR13018:SF5">
    <property type="entry name" value="RE44586P"/>
    <property type="match status" value="1"/>
</dbReference>
<keyword evidence="2" id="KW-0812">Transmembrane</keyword>
<dbReference type="Proteomes" id="UP000023152">
    <property type="component" value="Unassembled WGS sequence"/>
</dbReference>
<feature type="domain" description="CSC1/OSCA1-like cytosolic" evidence="3">
    <location>
        <begin position="31"/>
        <end position="114"/>
    </location>
</feature>
<feature type="compositionally biased region" description="Acidic residues" evidence="1">
    <location>
        <begin position="1"/>
        <end position="13"/>
    </location>
</feature>
<keyword evidence="5" id="KW-1185">Reference proteome</keyword>
<organism evidence="4 5">
    <name type="scientific">Reticulomyxa filosa</name>
    <dbReference type="NCBI Taxonomy" id="46433"/>
    <lineage>
        <taxon>Eukaryota</taxon>
        <taxon>Sar</taxon>
        <taxon>Rhizaria</taxon>
        <taxon>Retaria</taxon>
        <taxon>Foraminifera</taxon>
        <taxon>Monothalamids</taxon>
        <taxon>Reticulomyxidae</taxon>
        <taxon>Reticulomyxa</taxon>
    </lineage>
</organism>
<proteinExistence type="predicted"/>
<feature type="non-terminal residue" evidence="4">
    <location>
        <position position="192"/>
    </location>
</feature>
<keyword evidence="2" id="KW-0472">Membrane</keyword>
<dbReference type="AlphaFoldDB" id="X6LPT3"/>
<dbReference type="OrthoDB" id="1689567at2759"/>
<feature type="transmembrane region" description="Helical" evidence="2">
    <location>
        <begin position="128"/>
        <end position="148"/>
    </location>
</feature>
<dbReference type="InterPro" id="IPR045122">
    <property type="entry name" value="Csc1-like"/>
</dbReference>
<sequence>DDDDDDGDDDGDGDGEKINANEAKGEGNQVIMERLHCCGLCGAKVDIVAYHHGKISQLNSQIQTLLLDIKVTDTAFVEFINMTSANFFLSVPLRFGIMELTTLSAPRPKNVLWTQIAYDKYYVQISRVFVMLCMALLLLFWTIPSAAIQGLANLRATFARGGINLDNYAPSAFISWLEGFLSVFLLNAWMNL</sequence>
<evidence type="ECO:0000256" key="2">
    <source>
        <dbReference type="SAM" id="Phobius"/>
    </source>
</evidence>
<reference evidence="4 5" key="1">
    <citation type="journal article" date="2013" name="Curr. Biol.">
        <title>The Genome of the Foraminiferan Reticulomyxa filosa.</title>
        <authorList>
            <person name="Glockner G."/>
            <person name="Hulsmann N."/>
            <person name="Schleicher M."/>
            <person name="Noegel A.A."/>
            <person name="Eichinger L."/>
            <person name="Gallinger C."/>
            <person name="Pawlowski J."/>
            <person name="Sierra R."/>
            <person name="Euteneuer U."/>
            <person name="Pillet L."/>
            <person name="Moustafa A."/>
            <person name="Platzer M."/>
            <person name="Groth M."/>
            <person name="Szafranski K."/>
            <person name="Schliwa M."/>
        </authorList>
    </citation>
    <scope>NUCLEOTIDE SEQUENCE [LARGE SCALE GENOMIC DNA]</scope>
</reference>
<dbReference type="EMBL" id="ASPP01031447">
    <property type="protein sequence ID" value="ETO03888.1"/>
    <property type="molecule type" value="Genomic_DNA"/>
</dbReference>
<comment type="caution">
    <text evidence="4">The sequence shown here is derived from an EMBL/GenBank/DDBJ whole genome shotgun (WGS) entry which is preliminary data.</text>
</comment>
<evidence type="ECO:0000313" key="4">
    <source>
        <dbReference type="EMBL" id="ETO03888.1"/>
    </source>
</evidence>
<feature type="non-terminal residue" evidence="4">
    <location>
        <position position="1"/>
    </location>
</feature>
<dbReference type="InterPro" id="IPR027815">
    <property type="entry name" value="CSC1/OSCA1-like_cyt"/>
</dbReference>
<evidence type="ECO:0000313" key="5">
    <source>
        <dbReference type="Proteomes" id="UP000023152"/>
    </source>
</evidence>
<accession>X6LPT3</accession>
<dbReference type="PANTHER" id="PTHR13018">
    <property type="entry name" value="PROBABLE MEMBRANE PROTEIN DUF221-RELATED"/>
    <property type="match status" value="1"/>
</dbReference>
<feature type="compositionally biased region" description="Basic and acidic residues" evidence="1">
    <location>
        <begin position="14"/>
        <end position="23"/>
    </location>
</feature>
<name>X6LPT3_RETFI</name>
<dbReference type="GO" id="GO:0005227">
    <property type="term" value="F:calcium-activated cation channel activity"/>
    <property type="evidence" value="ECO:0007669"/>
    <property type="project" value="InterPro"/>
</dbReference>
<feature type="transmembrane region" description="Helical" evidence="2">
    <location>
        <begin position="168"/>
        <end position="189"/>
    </location>
</feature>
<feature type="region of interest" description="Disordered" evidence="1">
    <location>
        <begin position="1"/>
        <end position="23"/>
    </location>
</feature>
<dbReference type="GO" id="GO:0005886">
    <property type="term" value="C:plasma membrane"/>
    <property type="evidence" value="ECO:0007669"/>
    <property type="project" value="TreeGrafter"/>
</dbReference>
<protein>
    <recommendedName>
        <fullName evidence="3">CSC1/OSCA1-like cytosolic domain-containing protein</fullName>
    </recommendedName>
</protein>
<dbReference type="Pfam" id="PF14703">
    <property type="entry name" value="PHM7_cyt"/>
    <property type="match status" value="1"/>
</dbReference>
<evidence type="ECO:0000256" key="1">
    <source>
        <dbReference type="SAM" id="MobiDB-lite"/>
    </source>
</evidence>